<gene>
    <name evidence="2" type="ORF">IW254_001895</name>
</gene>
<dbReference type="AlphaFoldDB" id="A0A931GWQ3"/>
<dbReference type="InterPro" id="IPR006311">
    <property type="entry name" value="TAT_signal"/>
</dbReference>
<organism evidence="2 3">
    <name type="scientific">Corynebacterium aquatimens</name>
    <dbReference type="NCBI Taxonomy" id="1190508"/>
    <lineage>
        <taxon>Bacteria</taxon>
        <taxon>Bacillati</taxon>
        <taxon>Actinomycetota</taxon>
        <taxon>Actinomycetes</taxon>
        <taxon>Mycobacteriales</taxon>
        <taxon>Corynebacteriaceae</taxon>
        <taxon>Corynebacterium</taxon>
    </lineage>
</organism>
<feature type="signal peptide" evidence="1">
    <location>
        <begin position="1"/>
        <end position="32"/>
    </location>
</feature>
<evidence type="ECO:0000256" key="1">
    <source>
        <dbReference type="SAM" id="SignalP"/>
    </source>
</evidence>
<sequence>MTLHSARRALIAGATAASVVVAGLTAPSSALAKDLNGATAEVTETIDTDIIEDTEDVDSVDIGPELVSALGQPVPAFAGFIPPAVLGGVTKLLAKVDPGTVGQVQFVLENGTPLGAGDIDADGNASYDWTAVKTGTYRIKARVLGPADATGIRPEGPFTELFDVHVLRPGSSINVEVEGGVDNTAGIGGALGIAASLVLLLGSQTYIPFLNSVITTSQKQLGIFNEDLANQVQRGLPMVGGVLGLIALAASIGTLAKAGVDGSLKVTSSKVEK</sequence>
<protein>
    <recommendedName>
        <fullName evidence="4">Secreted protein</fullName>
    </recommendedName>
</protein>
<dbReference type="GO" id="GO:0005975">
    <property type="term" value="P:carbohydrate metabolic process"/>
    <property type="evidence" value="ECO:0007669"/>
    <property type="project" value="UniProtKB-ARBA"/>
</dbReference>
<evidence type="ECO:0000313" key="2">
    <source>
        <dbReference type="EMBL" id="MBG6122926.1"/>
    </source>
</evidence>
<dbReference type="EMBL" id="JADOUE010000001">
    <property type="protein sequence ID" value="MBG6122926.1"/>
    <property type="molecule type" value="Genomic_DNA"/>
</dbReference>
<keyword evidence="3" id="KW-1185">Reference proteome</keyword>
<feature type="chain" id="PRO_5037299873" description="Secreted protein" evidence="1">
    <location>
        <begin position="33"/>
        <end position="273"/>
    </location>
</feature>
<dbReference type="PROSITE" id="PS51318">
    <property type="entry name" value="TAT"/>
    <property type="match status" value="1"/>
</dbReference>
<comment type="caution">
    <text evidence="2">The sequence shown here is derived from an EMBL/GenBank/DDBJ whole genome shotgun (WGS) entry which is preliminary data.</text>
</comment>
<proteinExistence type="predicted"/>
<accession>A0A931GWQ3</accession>
<evidence type="ECO:0008006" key="4">
    <source>
        <dbReference type="Google" id="ProtNLM"/>
    </source>
</evidence>
<dbReference type="RefSeq" id="WP_196825235.1">
    <property type="nucleotide sequence ID" value="NZ_CP046980.1"/>
</dbReference>
<evidence type="ECO:0000313" key="3">
    <source>
        <dbReference type="Proteomes" id="UP000658613"/>
    </source>
</evidence>
<dbReference type="Gene3D" id="2.60.40.10">
    <property type="entry name" value="Immunoglobulins"/>
    <property type="match status" value="1"/>
</dbReference>
<name>A0A931GWQ3_9CORY</name>
<dbReference type="Proteomes" id="UP000658613">
    <property type="component" value="Unassembled WGS sequence"/>
</dbReference>
<keyword evidence="1" id="KW-0732">Signal</keyword>
<dbReference type="InterPro" id="IPR013783">
    <property type="entry name" value="Ig-like_fold"/>
</dbReference>
<reference evidence="2" key="1">
    <citation type="submission" date="2020-11" db="EMBL/GenBank/DDBJ databases">
        <title>Sequencing the genomes of 1000 actinobacteria strains.</title>
        <authorList>
            <person name="Klenk H.-P."/>
        </authorList>
    </citation>
    <scope>NUCLEOTIDE SEQUENCE</scope>
    <source>
        <strain evidence="2">DSM 45632</strain>
    </source>
</reference>